<dbReference type="InterPro" id="IPR029058">
    <property type="entry name" value="AB_hydrolase_fold"/>
</dbReference>
<dbReference type="STRING" id="1137799.GZ78_02900"/>
<reference evidence="2 3" key="1">
    <citation type="submission" date="2014-06" db="EMBL/GenBank/DDBJ databases">
        <title>Whole Genome Sequences of Three Symbiotic Endozoicomonas Bacteria.</title>
        <authorList>
            <person name="Neave M.J."/>
            <person name="Apprill A."/>
            <person name="Voolstra C.R."/>
        </authorList>
    </citation>
    <scope>NUCLEOTIDE SEQUENCE [LARGE SCALE GENOMIC DNA]</scope>
    <source>
        <strain evidence="2 3">DSM 25634</strain>
    </source>
</reference>
<dbReference type="SUPFAM" id="SSF53474">
    <property type="entry name" value="alpha/beta-Hydrolases"/>
    <property type="match status" value="1"/>
</dbReference>
<feature type="chain" id="PRO_5001760900" description="AB hydrolase-1 domain-containing protein" evidence="1">
    <location>
        <begin position="20"/>
        <end position="439"/>
    </location>
</feature>
<dbReference type="AlphaFoldDB" id="A0A081NKN0"/>
<evidence type="ECO:0008006" key="4">
    <source>
        <dbReference type="Google" id="ProtNLM"/>
    </source>
</evidence>
<protein>
    <recommendedName>
        <fullName evidence="4">AB hydrolase-1 domain-containing protein</fullName>
    </recommendedName>
</protein>
<dbReference type="Proteomes" id="UP000028073">
    <property type="component" value="Unassembled WGS sequence"/>
</dbReference>
<evidence type="ECO:0000313" key="2">
    <source>
        <dbReference type="EMBL" id="KEQ19003.1"/>
    </source>
</evidence>
<dbReference type="eggNOG" id="COG2267">
    <property type="taxonomic scope" value="Bacteria"/>
</dbReference>
<gene>
    <name evidence="2" type="ORF">GZ78_02900</name>
</gene>
<keyword evidence="1" id="KW-0732">Signal</keyword>
<keyword evidence="3" id="KW-1185">Reference proteome</keyword>
<accession>A0A081NKN0</accession>
<dbReference type="EMBL" id="JOKH01000001">
    <property type="protein sequence ID" value="KEQ19003.1"/>
    <property type="molecule type" value="Genomic_DNA"/>
</dbReference>
<name>A0A081NKN0_9GAMM</name>
<dbReference type="Gene3D" id="3.40.50.1820">
    <property type="entry name" value="alpha/beta hydrolase"/>
    <property type="match status" value="1"/>
</dbReference>
<organism evidence="2 3">
    <name type="scientific">Endozoicomonas numazuensis</name>
    <dbReference type="NCBI Taxonomy" id="1137799"/>
    <lineage>
        <taxon>Bacteria</taxon>
        <taxon>Pseudomonadati</taxon>
        <taxon>Pseudomonadota</taxon>
        <taxon>Gammaproteobacteria</taxon>
        <taxon>Oceanospirillales</taxon>
        <taxon>Endozoicomonadaceae</taxon>
        <taxon>Endozoicomonas</taxon>
    </lineage>
</organism>
<dbReference type="PANTHER" id="PTHR30035">
    <property type="entry name" value="LIPOPROTEIN VACJ-RELATED"/>
    <property type="match status" value="1"/>
</dbReference>
<evidence type="ECO:0000256" key="1">
    <source>
        <dbReference type="SAM" id="SignalP"/>
    </source>
</evidence>
<dbReference type="GO" id="GO:0016020">
    <property type="term" value="C:membrane"/>
    <property type="evidence" value="ECO:0007669"/>
    <property type="project" value="InterPro"/>
</dbReference>
<evidence type="ECO:0000313" key="3">
    <source>
        <dbReference type="Proteomes" id="UP000028073"/>
    </source>
</evidence>
<dbReference type="InterPro" id="IPR007428">
    <property type="entry name" value="MlaA"/>
</dbReference>
<feature type="signal peptide" evidence="1">
    <location>
        <begin position="1"/>
        <end position="19"/>
    </location>
</feature>
<comment type="caution">
    <text evidence="2">The sequence shown here is derived from an EMBL/GenBank/DDBJ whole genome shotgun (WGS) entry which is preliminary data.</text>
</comment>
<dbReference type="PANTHER" id="PTHR30035:SF1">
    <property type="entry name" value="AB HYDROLASE-1 DOMAIN-CONTAINING PROTEIN"/>
    <property type="match status" value="1"/>
</dbReference>
<sequence>MRKQLVRCLSLLFVGPALSWAYDFPVSNPFLATVAGTPPEQQVKLNPMKVREAILGLADETVENAPDIFWDVTKPRFKLAWQEKKAPLIFIIAGTGGRFDTSKVEFLKRVYYQAGFHVIQISSPTSYDFVVSGSNTHRPGLTQQDSEDLYRLMKASVERAQSFRKVEINGWYLTGYSLGALNAAFVAQLDSEQKVFGFERVLLLNPPVSLQRSIDNLDRLLMADVPGVDDSTTLFNHFFDKLADYFRTHKSIDLDESMLFQVQKSPYALSREELALLIGVSFRLSVASMYFTSDAMTWDSNLIPKDFKLKRSDSRTPYFKKAMLCSFQCYVDKVLIPYVIEQKPVHSSQEGATSKQRRLLFEQNSLSHLEVWLKNARHVGVMHNADDFIIDQKGLDFLYDTFGRRIKIYPLGGHMGNLQYHENVRDMLGFMKGKGFPDA</sequence>
<proteinExistence type="predicted"/>